<evidence type="ECO:0000256" key="1">
    <source>
        <dbReference type="ARBA" id="ARBA00001933"/>
    </source>
</evidence>
<evidence type="ECO:0000259" key="5">
    <source>
        <dbReference type="Pfam" id="PF00155"/>
    </source>
</evidence>
<dbReference type="PANTHER" id="PTHR42790">
    <property type="entry name" value="AMINOTRANSFERASE"/>
    <property type="match status" value="1"/>
</dbReference>
<organism evidence="6 7">
    <name type="scientific">Cohnella lubricantis</name>
    <dbReference type="NCBI Taxonomy" id="2163172"/>
    <lineage>
        <taxon>Bacteria</taxon>
        <taxon>Bacillati</taxon>
        <taxon>Bacillota</taxon>
        <taxon>Bacilli</taxon>
        <taxon>Bacillales</taxon>
        <taxon>Paenibacillaceae</taxon>
        <taxon>Cohnella</taxon>
    </lineage>
</organism>
<evidence type="ECO:0000313" key="6">
    <source>
        <dbReference type="EMBL" id="MBB6679073.1"/>
    </source>
</evidence>
<keyword evidence="2 6" id="KW-0032">Aminotransferase</keyword>
<evidence type="ECO:0000256" key="2">
    <source>
        <dbReference type="ARBA" id="ARBA00022576"/>
    </source>
</evidence>
<evidence type="ECO:0000256" key="4">
    <source>
        <dbReference type="ARBA" id="ARBA00022898"/>
    </source>
</evidence>
<dbReference type="InterPro" id="IPR015424">
    <property type="entry name" value="PyrdxlP-dep_Trfase"/>
</dbReference>
<dbReference type="Gene3D" id="3.90.1150.10">
    <property type="entry name" value="Aspartate Aminotransferase, domain 1"/>
    <property type="match status" value="1"/>
</dbReference>
<comment type="cofactor">
    <cofactor evidence="1">
        <name>pyridoxal 5'-phosphate</name>
        <dbReference type="ChEBI" id="CHEBI:597326"/>
    </cofactor>
</comment>
<dbReference type="EMBL" id="JACJVN010000068">
    <property type="protein sequence ID" value="MBB6679073.1"/>
    <property type="molecule type" value="Genomic_DNA"/>
</dbReference>
<dbReference type="Gene3D" id="3.40.640.10">
    <property type="entry name" value="Type I PLP-dependent aspartate aminotransferase-like (Major domain)"/>
    <property type="match status" value="1"/>
</dbReference>
<dbReference type="GO" id="GO:0030170">
    <property type="term" value="F:pyridoxal phosphate binding"/>
    <property type="evidence" value="ECO:0007669"/>
    <property type="project" value="InterPro"/>
</dbReference>
<name>A0A841TC74_9BACL</name>
<dbReference type="RefSeq" id="WP_185180339.1">
    <property type="nucleotide sequence ID" value="NZ_CBCSEP010000009.1"/>
</dbReference>
<feature type="domain" description="Aminotransferase class I/classII large" evidence="5">
    <location>
        <begin position="64"/>
        <end position="369"/>
    </location>
</feature>
<accession>A0A841TC74</accession>
<dbReference type="GO" id="GO:1901605">
    <property type="term" value="P:alpha-amino acid metabolic process"/>
    <property type="evidence" value="ECO:0007669"/>
    <property type="project" value="TreeGrafter"/>
</dbReference>
<keyword evidence="4" id="KW-0663">Pyridoxal phosphate</keyword>
<reference evidence="6 7" key="1">
    <citation type="submission" date="2020-08" db="EMBL/GenBank/DDBJ databases">
        <title>Cohnella phylogeny.</title>
        <authorList>
            <person name="Dunlap C."/>
        </authorList>
    </citation>
    <scope>NUCLEOTIDE SEQUENCE [LARGE SCALE GENOMIC DNA]</scope>
    <source>
        <strain evidence="6 7">DSM 103658</strain>
    </source>
</reference>
<sequence length="382" mass="41076">MGGIINWMGGWPKEGLLSASEWEARCAAAARGLKPAGDTGAASGDIRLREKLAADGLLFAPAEDIGSIALAPGADAALDRAARCLLAPGDNALAERLTSRSALHILRKAGADVHAVAADEFGMIPEELSRSIEQLRPRLVYAAPNGTDPEGRVWSDERRLALLQICAEAEVPVVIDDRQAGLQFDSRPGAQQMNLPDRSPIASTAEQAGDVWTIGELPPGTIAGLRFGWVTVSGRTASGWERMTDSRNRAEGVPAAEQLALLSLMEGEELEPLLIAMRFVCRAKLGLLIEQLELQRLPGAAWREPNAGMHLWLALPEGLDSDALLRAAWQNGLLFQPGGAFYAADPERARLRLTPVHSDERQIRAGVARLAETMGEFLGRWV</sequence>
<dbReference type="Pfam" id="PF00155">
    <property type="entry name" value="Aminotran_1_2"/>
    <property type="match status" value="1"/>
</dbReference>
<protein>
    <submittedName>
        <fullName evidence="6">PLP-dependent aminotransferase family protein</fullName>
    </submittedName>
</protein>
<keyword evidence="3 6" id="KW-0808">Transferase</keyword>
<dbReference type="Proteomes" id="UP000574133">
    <property type="component" value="Unassembled WGS sequence"/>
</dbReference>
<dbReference type="InterPro" id="IPR050859">
    <property type="entry name" value="Class-I_PLP-dep_aminotransf"/>
</dbReference>
<comment type="caution">
    <text evidence="6">The sequence shown here is derived from an EMBL/GenBank/DDBJ whole genome shotgun (WGS) entry which is preliminary data.</text>
</comment>
<proteinExistence type="predicted"/>
<dbReference type="PANTHER" id="PTHR42790:SF19">
    <property type="entry name" value="KYNURENINE_ALPHA-AMINOADIPATE AMINOTRANSFERASE, MITOCHONDRIAL"/>
    <property type="match status" value="1"/>
</dbReference>
<dbReference type="InterPro" id="IPR015421">
    <property type="entry name" value="PyrdxlP-dep_Trfase_major"/>
</dbReference>
<dbReference type="SUPFAM" id="SSF53383">
    <property type="entry name" value="PLP-dependent transferases"/>
    <property type="match status" value="1"/>
</dbReference>
<keyword evidence="7" id="KW-1185">Reference proteome</keyword>
<evidence type="ECO:0000313" key="7">
    <source>
        <dbReference type="Proteomes" id="UP000574133"/>
    </source>
</evidence>
<dbReference type="CDD" id="cd00609">
    <property type="entry name" value="AAT_like"/>
    <property type="match status" value="1"/>
</dbReference>
<dbReference type="GO" id="GO:0008483">
    <property type="term" value="F:transaminase activity"/>
    <property type="evidence" value="ECO:0007669"/>
    <property type="project" value="UniProtKB-KW"/>
</dbReference>
<gene>
    <name evidence="6" type="ORF">H4Q31_17425</name>
</gene>
<evidence type="ECO:0000256" key="3">
    <source>
        <dbReference type="ARBA" id="ARBA00022679"/>
    </source>
</evidence>
<dbReference type="AlphaFoldDB" id="A0A841TC74"/>
<dbReference type="InterPro" id="IPR015422">
    <property type="entry name" value="PyrdxlP-dep_Trfase_small"/>
</dbReference>
<dbReference type="InterPro" id="IPR004839">
    <property type="entry name" value="Aminotransferase_I/II_large"/>
</dbReference>